<feature type="compositionally biased region" description="Basic and acidic residues" evidence="1">
    <location>
        <begin position="590"/>
        <end position="613"/>
    </location>
</feature>
<accession>A0A6A5TN02</accession>
<feature type="region of interest" description="Disordered" evidence="1">
    <location>
        <begin position="433"/>
        <end position="544"/>
    </location>
</feature>
<feature type="compositionally biased region" description="Acidic residues" evidence="1">
    <location>
        <begin position="836"/>
        <end position="863"/>
    </location>
</feature>
<dbReference type="InterPro" id="IPR012340">
    <property type="entry name" value="NA-bd_OB-fold"/>
</dbReference>
<dbReference type="Gene3D" id="2.40.50.140">
    <property type="entry name" value="Nucleic acid-binding proteins"/>
    <property type="match status" value="1"/>
</dbReference>
<dbReference type="Proteomes" id="UP000800035">
    <property type="component" value="Unassembled WGS sequence"/>
</dbReference>
<feature type="region of interest" description="Disordered" evidence="1">
    <location>
        <begin position="258"/>
        <end position="290"/>
    </location>
</feature>
<feature type="compositionally biased region" description="Basic and acidic residues" evidence="1">
    <location>
        <begin position="434"/>
        <end position="446"/>
    </location>
</feature>
<feature type="compositionally biased region" description="Basic and acidic residues" evidence="1">
    <location>
        <begin position="398"/>
        <end position="408"/>
    </location>
</feature>
<feature type="compositionally biased region" description="Polar residues" evidence="1">
    <location>
        <begin position="1024"/>
        <end position="1051"/>
    </location>
</feature>
<feature type="region of interest" description="Disordered" evidence="1">
    <location>
        <begin position="1153"/>
        <end position="1424"/>
    </location>
</feature>
<feature type="compositionally biased region" description="Polar residues" evidence="1">
    <location>
        <begin position="490"/>
        <end position="503"/>
    </location>
</feature>
<feature type="compositionally biased region" description="Acidic residues" evidence="1">
    <location>
        <begin position="325"/>
        <end position="337"/>
    </location>
</feature>
<feature type="compositionally biased region" description="Polar residues" evidence="1">
    <location>
        <begin position="386"/>
        <end position="397"/>
    </location>
</feature>
<dbReference type="GO" id="GO:0000781">
    <property type="term" value="C:chromosome, telomeric region"/>
    <property type="evidence" value="ECO:0007669"/>
    <property type="project" value="InterPro"/>
</dbReference>
<feature type="compositionally biased region" description="Polar residues" evidence="1">
    <location>
        <begin position="1207"/>
        <end position="1239"/>
    </location>
</feature>
<dbReference type="EMBL" id="ML977000">
    <property type="protein sequence ID" value="KAF1954095.1"/>
    <property type="molecule type" value="Genomic_DNA"/>
</dbReference>
<dbReference type="InterPro" id="IPR011564">
    <property type="entry name" value="Telomer_end-bd_POT1/Cdc13"/>
</dbReference>
<feature type="compositionally biased region" description="Acidic residues" evidence="1">
    <location>
        <begin position="947"/>
        <end position="958"/>
    </location>
</feature>
<feature type="compositionally biased region" description="Basic and acidic residues" evidence="1">
    <location>
        <begin position="905"/>
        <end position="927"/>
    </location>
</feature>
<evidence type="ECO:0000313" key="4">
    <source>
        <dbReference type="Proteomes" id="UP000800035"/>
    </source>
</evidence>
<feature type="compositionally biased region" description="Polar residues" evidence="1">
    <location>
        <begin position="231"/>
        <end position="242"/>
    </location>
</feature>
<evidence type="ECO:0000259" key="2">
    <source>
        <dbReference type="Pfam" id="PF02765"/>
    </source>
</evidence>
<organism evidence="3 4">
    <name type="scientific">Byssothecium circinans</name>
    <dbReference type="NCBI Taxonomy" id="147558"/>
    <lineage>
        <taxon>Eukaryota</taxon>
        <taxon>Fungi</taxon>
        <taxon>Dikarya</taxon>
        <taxon>Ascomycota</taxon>
        <taxon>Pezizomycotina</taxon>
        <taxon>Dothideomycetes</taxon>
        <taxon>Pleosporomycetidae</taxon>
        <taxon>Pleosporales</taxon>
        <taxon>Massarineae</taxon>
        <taxon>Massarinaceae</taxon>
        <taxon>Byssothecium</taxon>
    </lineage>
</organism>
<proteinExistence type="predicted"/>
<feature type="region of interest" description="Disordered" evidence="1">
    <location>
        <begin position="808"/>
        <end position="1137"/>
    </location>
</feature>
<feature type="compositionally biased region" description="Polar residues" evidence="1">
    <location>
        <begin position="1325"/>
        <end position="1376"/>
    </location>
</feature>
<keyword evidence="4" id="KW-1185">Reference proteome</keyword>
<feature type="region of interest" description="Disordered" evidence="1">
    <location>
        <begin position="213"/>
        <end position="242"/>
    </location>
</feature>
<protein>
    <recommendedName>
        <fullName evidence="2">Telomeric single stranded DNA binding POT1/Cdc13 domain-containing protein</fullName>
    </recommendedName>
</protein>
<feature type="compositionally biased region" description="Low complexity" evidence="1">
    <location>
        <begin position="529"/>
        <end position="540"/>
    </location>
</feature>
<feature type="compositionally biased region" description="Acidic residues" evidence="1">
    <location>
        <begin position="447"/>
        <end position="456"/>
    </location>
</feature>
<evidence type="ECO:0000256" key="1">
    <source>
        <dbReference type="SAM" id="MobiDB-lite"/>
    </source>
</evidence>
<feature type="region of interest" description="Disordered" evidence="1">
    <location>
        <begin position="583"/>
        <end position="613"/>
    </location>
</feature>
<reference evidence="3" key="1">
    <citation type="journal article" date="2020" name="Stud. Mycol.">
        <title>101 Dothideomycetes genomes: a test case for predicting lifestyles and emergence of pathogens.</title>
        <authorList>
            <person name="Haridas S."/>
            <person name="Albert R."/>
            <person name="Binder M."/>
            <person name="Bloem J."/>
            <person name="Labutti K."/>
            <person name="Salamov A."/>
            <person name="Andreopoulos B."/>
            <person name="Baker S."/>
            <person name="Barry K."/>
            <person name="Bills G."/>
            <person name="Bluhm B."/>
            <person name="Cannon C."/>
            <person name="Castanera R."/>
            <person name="Culley D."/>
            <person name="Daum C."/>
            <person name="Ezra D."/>
            <person name="Gonzalez J."/>
            <person name="Henrissat B."/>
            <person name="Kuo A."/>
            <person name="Liang C."/>
            <person name="Lipzen A."/>
            <person name="Lutzoni F."/>
            <person name="Magnuson J."/>
            <person name="Mondo S."/>
            <person name="Nolan M."/>
            <person name="Ohm R."/>
            <person name="Pangilinan J."/>
            <person name="Park H.-J."/>
            <person name="Ramirez L."/>
            <person name="Alfaro M."/>
            <person name="Sun H."/>
            <person name="Tritt A."/>
            <person name="Yoshinaga Y."/>
            <person name="Zwiers L.-H."/>
            <person name="Turgeon B."/>
            <person name="Goodwin S."/>
            <person name="Spatafora J."/>
            <person name="Crous P."/>
            <person name="Grigoriev I."/>
        </authorList>
    </citation>
    <scope>NUCLEOTIDE SEQUENCE</scope>
    <source>
        <strain evidence="3">CBS 675.92</strain>
    </source>
</reference>
<gene>
    <name evidence="3" type="ORF">CC80DRAFT_127859</name>
</gene>
<dbReference type="GO" id="GO:0003677">
    <property type="term" value="F:DNA binding"/>
    <property type="evidence" value="ECO:0007669"/>
    <property type="project" value="InterPro"/>
</dbReference>
<dbReference type="SUPFAM" id="SSF50249">
    <property type="entry name" value="Nucleic acid-binding proteins"/>
    <property type="match status" value="1"/>
</dbReference>
<feature type="region of interest" description="Disordered" evidence="1">
    <location>
        <begin position="313"/>
        <end position="408"/>
    </location>
</feature>
<dbReference type="Pfam" id="PF02765">
    <property type="entry name" value="POT1"/>
    <property type="match status" value="1"/>
</dbReference>
<feature type="domain" description="Telomeric single stranded DNA binding POT1/Cdc13" evidence="2">
    <location>
        <begin position="1474"/>
        <end position="1554"/>
    </location>
</feature>
<evidence type="ECO:0000313" key="3">
    <source>
        <dbReference type="EMBL" id="KAF1954095.1"/>
    </source>
</evidence>
<feature type="compositionally biased region" description="Polar residues" evidence="1">
    <location>
        <begin position="1265"/>
        <end position="1277"/>
    </location>
</feature>
<name>A0A6A5TN02_9PLEO</name>
<dbReference type="OrthoDB" id="5363079at2759"/>
<dbReference type="GO" id="GO:0000723">
    <property type="term" value="P:telomere maintenance"/>
    <property type="evidence" value="ECO:0007669"/>
    <property type="project" value="InterPro"/>
</dbReference>
<sequence length="1572" mass="172387">MSHIPIAELTPELPDLDSKQFRAVVTLIWPWSSSVRQFALLLAEPEFRLRRRNGQVRARFSGSSARALASTGVGIGDEVVLSLRGASFMREGTVSTPGKSIDYELEYTQTVRVEIRRNGIELANLDLADVTPTPAIRSPVRQAAYKPVLAAIEEPEKWSSPAFLKRRRLSEGPVFEAGYDPFTDDTEDGHARKRWRKSYKDWNAWTYVVRTPSPEKDADTDDYDVLEGSPSRPTQLPVTPVSPQKLQPVSVAGFPLEKHNGNSSEGVDIEEPDATSMEHGGKYDSCDEVEPSKIQAKETFVRDDDYYDLYAGPDEFPPSMIQYDVEGDTEPNTEEDESVRAPYSSQLSVTEVASEEEEAVIEPSLDNIEVVSDDDVSEKGEDSAQERSSNIVELNSINEDKASRREDMPASFEEYTGEMEPPSDFDNAIYEQAQRARERSGTHEDPITLDDDDYEPPVDMAPPPSLPLLQTHFQTTLSPGLLTPVGKEPQSPNLKPLDSSTLPMPSPFPGERDGITSYLEYTSSDQPHESVQTQQPQQPEQEADHVIESSFYSSVNSTHAPVFHESAFTDLRFTFGLDGSIFSRPAEPPKSNEAEDGVERQPRRAVVEDDVDASQHHDYFTEVVDAMDLEGNFSFEHDQDLPTTLPELPNESVAAEEREKAEVIVLSSSSAEENVTDYGQPAIDTGRKSDTADDIVHEAPPSEEKVGSSMQQYQSAVDHASTHDGVDDVDIGVTNDQPSFKEKQEVVVRAHVQAESQTEIAEMEEERTCLSSTRISHPSSMNELVEVDEQAPPIASTQISAAGTEIIDLGSSSGGESELEDLVADSGSTSPRVNDLDEEDMLDEVPYTDDRTEDGEAPAESQEEQVTHLHQDVSITTQSKANEEEQQVMGDALVGDVSYGSLPNKPERADAQPDGSMDDHPDIKMESIEEEGAQWVQAQDFPPPQEHEEEPANQDNEDVLIAIPKEGNKIGELQLKSVPSTAPARNTRSKTKASMSPAMDEQPTPSRTNRSKKGKESIARIVRTTLSPSVPSKTKDTTPISPYSLRSQSKLLSPVKDSTFESQFENPRQESLSHRSVAVQSDDDQPVPGDSFQSADLDLPDLSFNEPPKFDASQGRFSNVGYVKDSEEGSLPSENSLSTIQYSDDWNMDVHTYTNINDPVETDTQMRDGSTPVKPRPAAREPVPATPSRSSARAKSKTDPQVIIPAKQTTPKSPSSFPTQPTQGSPSKSRLSITPTKFASISPRRSQRLSGDVYDIPVGKDELSDVTTPKQASSASGVTYPRLPSVGEGDELRSSTPPPAQADEERDLREFIASSPPVEQPGFASVNQQSLMNSNMPMTPEATQQTFASQPSFSIVQQEQSMPMTPQLTQSTSANPRSFKAAESEEELIAKTSPARRSAPRRRAKATAADSQTNSPAAQPEADGSMTLVTQSEQLDQSDLPSIGLSTPIAYYTPLKDLPFFLNRSSQFHSSSNPDVIALVTTPTTTPKKAEKGPRHWNTTLHVTDLSSYPSTTTVQIFRPYATALPVAHKGDVILLRSFAVKSLNRHPMLISGEESACGRGAGGEGEEWGED</sequence>
<feature type="compositionally biased region" description="Polar residues" evidence="1">
    <location>
        <begin position="977"/>
        <end position="986"/>
    </location>
</feature>